<evidence type="ECO:0000256" key="2">
    <source>
        <dbReference type="ARBA" id="ARBA00022771"/>
    </source>
</evidence>
<dbReference type="AlphaFoldDB" id="A0A232M254"/>
<dbReference type="InterPro" id="IPR001841">
    <property type="entry name" value="Znf_RING"/>
</dbReference>
<dbReference type="PROSITE" id="PS50089">
    <property type="entry name" value="ZF_RING_2"/>
    <property type="match status" value="1"/>
</dbReference>
<dbReference type="OrthoDB" id="6105938at2759"/>
<dbReference type="InterPro" id="IPR017907">
    <property type="entry name" value="Znf_RING_CS"/>
</dbReference>
<dbReference type="GO" id="GO:0061630">
    <property type="term" value="F:ubiquitin protein ligase activity"/>
    <property type="evidence" value="ECO:0007669"/>
    <property type="project" value="TreeGrafter"/>
</dbReference>
<keyword evidence="3" id="KW-0862">Zinc</keyword>
<protein>
    <recommendedName>
        <fullName evidence="6">RING-type domain-containing protein</fullName>
    </recommendedName>
</protein>
<keyword evidence="1" id="KW-0479">Metal-binding</keyword>
<dbReference type="InterPro" id="IPR018957">
    <property type="entry name" value="Znf_C3HC4_RING-type"/>
</dbReference>
<dbReference type="Gene3D" id="3.30.40.10">
    <property type="entry name" value="Zinc/RING finger domain, C3HC4 (zinc finger)"/>
    <property type="match status" value="1"/>
</dbReference>
<feature type="domain" description="RING-type" evidence="6">
    <location>
        <begin position="50"/>
        <end position="91"/>
    </location>
</feature>
<dbReference type="Proteomes" id="UP000243515">
    <property type="component" value="Unassembled WGS sequence"/>
</dbReference>
<dbReference type="PANTHER" id="PTHR15898:SF13">
    <property type="entry name" value="BIFUNCTIONAL APOPTOSIS REGULATOR"/>
    <property type="match status" value="1"/>
</dbReference>
<feature type="region of interest" description="Disordered" evidence="5">
    <location>
        <begin position="265"/>
        <end position="435"/>
    </location>
</feature>
<dbReference type="SMART" id="SM00184">
    <property type="entry name" value="RING"/>
    <property type="match status" value="1"/>
</dbReference>
<accession>A0A232M254</accession>
<dbReference type="GO" id="GO:0008270">
    <property type="term" value="F:zinc ion binding"/>
    <property type="evidence" value="ECO:0007669"/>
    <property type="project" value="UniProtKB-KW"/>
</dbReference>
<dbReference type="SUPFAM" id="SSF57850">
    <property type="entry name" value="RING/U-box"/>
    <property type="match status" value="1"/>
</dbReference>
<organism evidence="7 8">
    <name type="scientific">Elaphomyces granulatus</name>
    <dbReference type="NCBI Taxonomy" id="519963"/>
    <lineage>
        <taxon>Eukaryota</taxon>
        <taxon>Fungi</taxon>
        <taxon>Dikarya</taxon>
        <taxon>Ascomycota</taxon>
        <taxon>Pezizomycotina</taxon>
        <taxon>Eurotiomycetes</taxon>
        <taxon>Eurotiomycetidae</taxon>
        <taxon>Eurotiales</taxon>
        <taxon>Elaphomycetaceae</taxon>
        <taxon>Elaphomyces</taxon>
    </lineage>
</organism>
<keyword evidence="8" id="KW-1185">Reference proteome</keyword>
<dbReference type="InterPro" id="IPR013083">
    <property type="entry name" value="Znf_RING/FYVE/PHD"/>
</dbReference>
<dbReference type="PANTHER" id="PTHR15898">
    <property type="entry name" value="BIFUNCTIONAL APOPTOSIS REGULATOR"/>
    <property type="match status" value="1"/>
</dbReference>
<gene>
    <name evidence="7" type="ORF">Egran_01788</name>
</gene>
<name>A0A232M254_9EURO</name>
<dbReference type="EMBL" id="NPHW01002939">
    <property type="protein sequence ID" value="OXV10453.1"/>
    <property type="molecule type" value="Genomic_DNA"/>
</dbReference>
<feature type="compositionally biased region" description="Polar residues" evidence="5">
    <location>
        <begin position="377"/>
        <end position="406"/>
    </location>
</feature>
<evidence type="ECO:0000256" key="1">
    <source>
        <dbReference type="ARBA" id="ARBA00022723"/>
    </source>
</evidence>
<evidence type="ECO:0000259" key="6">
    <source>
        <dbReference type="PROSITE" id="PS50089"/>
    </source>
</evidence>
<dbReference type="GO" id="GO:0043161">
    <property type="term" value="P:proteasome-mediated ubiquitin-dependent protein catabolic process"/>
    <property type="evidence" value="ECO:0007669"/>
    <property type="project" value="TreeGrafter"/>
</dbReference>
<evidence type="ECO:0000256" key="4">
    <source>
        <dbReference type="PROSITE-ProRule" id="PRU00175"/>
    </source>
</evidence>
<proteinExistence type="predicted"/>
<evidence type="ECO:0000256" key="3">
    <source>
        <dbReference type="ARBA" id="ARBA00022833"/>
    </source>
</evidence>
<dbReference type="Pfam" id="PF00097">
    <property type="entry name" value="zf-C3HC4"/>
    <property type="match status" value="1"/>
</dbReference>
<keyword evidence="2 4" id="KW-0863">Zinc-finger</keyword>
<reference evidence="7 8" key="1">
    <citation type="journal article" date="2015" name="Environ. Microbiol.">
        <title>Metagenome sequence of Elaphomyces granulatus from sporocarp tissue reveals Ascomycota ectomycorrhizal fingerprints of genome expansion and a Proteobacteria-rich microbiome.</title>
        <authorList>
            <person name="Quandt C.A."/>
            <person name="Kohler A."/>
            <person name="Hesse C.N."/>
            <person name="Sharpton T.J."/>
            <person name="Martin F."/>
            <person name="Spatafora J.W."/>
        </authorList>
    </citation>
    <scope>NUCLEOTIDE SEQUENCE [LARGE SCALE GENOMIC DNA]</scope>
    <source>
        <strain evidence="7 8">OSC145934</strain>
    </source>
</reference>
<sequence>MSRHNNKMAAATHISGLDASKSSDCAGLKPSERLQTLQGHIEGIRGLLQCGICVKPLYEPYTLACGHTFCYGCLTSWFGSSRLNKTCPDCRALVKSQPAPAYLVRTLVQMFTSNEELLEKGESTAEHEKHRDEEARRLEADKANTHPRTGGLFHGSFRDLGGRPIYDVEDNVSRCPVCQWELEDDACIRCGYSFGETGTGTETDENSEMTDYLDEIDDGFGDIDDDIVWNETYDGAPFEGLPPNLQQFYHHHHHHAFYWQVSGIHSSDDEDDSDLEDDMDSFIDDGEGGDESGTDRSTVVGDHGVTMGSELDTGSEVSSPDTRDTDSHPDEQDGQEGRGGEAPSVLPMVNGNRPPIAGAGTSARRPSRNHHDHRSNGSDSADQTLCPNHRNGSNQQLSAGSTQTISVDDDSDDDAPIPPTRRGRSRRNRREQSQQ</sequence>
<evidence type="ECO:0000313" key="7">
    <source>
        <dbReference type="EMBL" id="OXV10453.1"/>
    </source>
</evidence>
<evidence type="ECO:0000313" key="8">
    <source>
        <dbReference type="Proteomes" id="UP000243515"/>
    </source>
</evidence>
<feature type="compositionally biased region" description="Basic and acidic residues" evidence="5">
    <location>
        <begin position="321"/>
        <end position="339"/>
    </location>
</feature>
<dbReference type="GO" id="GO:0005634">
    <property type="term" value="C:nucleus"/>
    <property type="evidence" value="ECO:0007669"/>
    <property type="project" value="TreeGrafter"/>
</dbReference>
<dbReference type="PROSITE" id="PS00518">
    <property type="entry name" value="ZF_RING_1"/>
    <property type="match status" value="1"/>
</dbReference>
<evidence type="ECO:0000256" key="5">
    <source>
        <dbReference type="SAM" id="MobiDB-lite"/>
    </source>
</evidence>
<comment type="caution">
    <text evidence="7">The sequence shown here is derived from an EMBL/GenBank/DDBJ whole genome shotgun (WGS) entry which is preliminary data.</text>
</comment>
<dbReference type="CDD" id="cd16568">
    <property type="entry name" value="RING-HC_ScPSH1-like"/>
    <property type="match status" value="1"/>
</dbReference>
<feature type="compositionally biased region" description="Acidic residues" evidence="5">
    <location>
        <begin position="268"/>
        <end position="292"/>
    </location>
</feature>